<feature type="compositionally biased region" description="Basic and acidic residues" evidence="1">
    <location>
        <begin position="42"/>
        <end position="52"/>
    </location>
</feature>
<proteinExistence type="predicted"/>
<sequence length="94" mass="10525">MPHSTTHDPITQPRSPPEPARPSNYFDRPGPSETTSDVSSDGPHEVRPHGRFQDTSNGSLTSSNLNTRSSGPNQLECWTNLPERHEWIAYRMQG</sequence>
<accession>A0A8H7T1I8</accession>
<dbReference type="Proteomes" id="UP000664132">
    <property type="component" value="Unassembled WGS sequence"/>
</dbReference>
<name>A0A8H7T1I8_9HELO</name>
<gene>
    <name evidence="2" type="ORF">IFR04_016116</name>
</gene>
<feature type="region of interest" description="Disordered" evidence="1">
    <location>
        <begin position="1"/>
        <end position="77"/>
    </location>
</feature>
<protein>
    <submittedName>
        <fullName evidence="2">Uncharacterized protein</fullName>
    </submittedName>
</protein>
<keyword evidence="3" id="KW-1185">Reference proteome</keyword>
<evidence type="ECO:0000313" key="3">
    <source>
        <dbReference type="Proteomes" id="UP000664132"/>
    </source>
</evidence>
<reference evidence="2" key="1">
    <citation type="submission" date="2021-02" db="EMBL/GenBank/DDBJ databases">
        <title>Genome sequence Cadophora malorum strain M34.</title>
        <authorList>
            <person name="Stefanovic E."/>
            <person name="Vu D."/>
            <person name="Scully C."/>
            <person name="Dijksterhuis J."/>
            <person name="Roader J."/>
            <person name="Houbraken J."/>
        </authorList>
    </citation>
    <scope>NUCLEOTIDE SEQUENCE</scope>
    <source>
        <strain evidence="2">M34</strain>
    </source>
</reference>
<evidence type="ECO:0000313" key="2">
    <source>
        <dbReference type="EMBL" id="KAG4410750.1"/>
    </source>
</evidence>
<evidence type="ECO:0000256" key="1">
    <source>
        <dbReference type="SAM" id="MobiDB-lite"/>
    </source>
</evidence>
<feature type="compositionally biased region" description="Low complexity" evidence="1">
    <location>
        <begin position="55"/>
        <end position="71"/>
    </location>
</feature>
<dbReference type="AlphaFoldDB" id="A0A8H7T1I8"/>
<organism evidence="2 3">
    <name type="scientific">Cadophora malorum</name>
    <dbReference type="NCBI Taxonomy" id="108018"/>
    <lineage>
        <taxon>Eukaryota</taxon>
        <taxon>Fungi</taxon>
        <taxon>Dikarya</taxon>
        <taxon>Ascomycota</taxon>
        <taxon>Pezizomycotina</taxon>
        <taxon>Leotiomycetes</taxon>
        <taxon>Helotiales</taxon>
        <taxon>Ploettnerulaceae</taxon>
        <taxon>Cadophora</taxon>
    </lineage>
</organism>
<dbReference type="EMBL" id="JAFJYH010000599">
    <property type="protein sequence ID" value="KAG4410750.1"/>
    <property type="molecule type" value="Genomic_DNA"/>
</dbReference>
<comment type="caution">
    <text evidence="2">The sequence shown here is derived from an EMBL/GenBank/DDBJ whole genome shotgun (WGS) entry which is preliminary data.</text>
</comment>